<evidence type="ECO:0000313" key="1">
    <source>
        <dbReference type="EMBL" id="KAH6924521.1"/>
    </source>
</evidence>
<protein>
    <submittedName>
        <fullName evidence="1">Uncharacterized protein</fullName>
    </submittedName>
</protein>
<sequence>MILLLFSRRRRKVKQTNTSLTLPSKRPKSLGQASTVGKTWGPESVRITKPSWSRTVRQPRPLLPTRKAPLEERTRSPEAINRAELKGRTDSDPLDIVRLSVQPNFSEDLLQRGQLRSQRNFECSEARDVASRDSLPGTRLPRPRAPRSARRSNTGTSGSRHPAARTGVADGLRLPQGASPAMDPSTSANPSRRKVKAKLSFGSTSSGNSSMPCHLQASVKDLIALLETVLKGEGEEHQSDLAINETDETGPTKASTIGAKYEAESARSTRAFLVEHYEVAATERSLERHLVEAVSMLR</sequence>
<gene>
    <name evidence="1" type="ORF">HPB50_019190</name>
</gene>
<dbReference type="Proteomes" id="UP000821845">
    <property type="component" value="Chromosome 8"/>
</dbReference>
<reference evidence="1" key="1">
    <citation type="submission" date="2020-05" db="EMBL/GenBank/DDBJ databases">
        <title>Large-scale comparative analyses of tick genomes elucidate their genetic diversity and vector capacities.</title>
        <authorList>
            <person name="Jia N."/>
            <person name="Wang J."/>
            <person name="Shi W."/>
            <person name="Du L."/>
            <person name="Sun Y."/>
            <person name="Zhan W."/>
            <person name="Jiang J."/>
            <person name="Wang Q."/>
            <person name="Zhang B."/>
            <person name="Ji P."/>
            <person name="Sakyi L.B."/>
            <person name="Cui X."/>
            <person name="Yuan T."/>
            <person name="Jiang B."/>
            <person name="Yang W."/>
            <person name="Lam T.T.-Y."/>
            <person name="Chang Q."/>
            <person name="Ding S."/>
            <person name="Wang X."/>
            <person name="Zhu J."/>
            <person name="Ruan X."/>
            <person name="Zhao L."/>
            <person name="Wei J."/>
            <person name="Que T."/>
            <person name="Du C."/>
            <person name="Cheng J."/>
            <person name="Dai P."/>
            <person name="Han X."/>
            <person name="Huang E."/>
            <person name="Gao Y."/>
            <person name="Liu J."/>
            <person name="Shao H."/>
            <person name="Ye R."/>
            <person name="Li L."/>
            <person name="Wei W."/>
            <person name="Wang X."/>
            <person name="Wang C."/>
            <person name="Yang T."/>
            <person name="Huo Q."/>
            <person name="Li W."/>
            <person name="Guo W."/>
            <person name="Chen H."/>
            <person name="Zhou L."/>
            <person name="Ni X."/>
            <person name="Tian J."/>
            <person name="Zhou Y."/>
            <person name="Sheng Y."/>
            <person name="Liu T."/>
            <person name="Pan Y."/>
            <person name="Xia L."/>
            <person name="Li J."/>
            <person name="Zhao F."/>
            <person name="Cao W."/>
        </authorList>
    </citation>
    <scope>NUCLEOTIDE SEQUENCE</scope>
    <source>
        <strain evidence="1">Hyas-2018</strain>
    </source>
</reference>
<comment type="caution">
    <text evidence="1">The sequence shown here is derived from an EMBL/GenBank/DDBJ whole genome shotgun (WGS) entry which is preliminary data.</text>
</comment>
<proteinExistence type="predicted"/>
<organism evidence="1 2">
    <name type="scientific">Hyalomma asiaticum</name>
    <name type="common">Tick</name>
    <dbReference type="NCBI Taxonomy" id="266040"/>
    <lineage>
        <taxon>Eukaryota</taxon>
        <taxon>Metazoa</taxon>
        <taxon>Ecdysozoa</taxon>
        <taxon>Arthropoda</taxon>
        <taxon>Chelicerata</taxon>
        <taxon>Arachnida</taxon>
        <taxon>Acari</taxon>
        <taxon>Parasitiformes</taxon>
        <taxon>Ixodida</taxon>
        <taxon>Ixodoidea</taxon>
        <taxon>Ixodidae</taxon>
        <taxon>Hyalomminae</taxon>
        <taxon>Hyalomma</taxon>
    </lineage>
</organism>
<keyword evidence="2" id="KW-1185">Reference proteome</keyword>
<evidence type="ECO:0000313" key="2">
    <source>
        <dbReference type="Proteomes" id="UP000821845"/>
    </source>
</evidence>
<name>A0ACB7RRU0_HYAAI</name>
<dbReference type="EMBL" id="CM023488">
    <property type="protein sequence ID" value="KAH6924521.1"/>
    <property type="molecule type" value="Genomic_DNA"/>
</dbReference>
<accession>A0ACB7RRU0</accession>